<evidence type="ECO:0000256" key="2">
    <source>
        <dbReference type="ARBA" id="ARBA00005811"/>
    </source>
</evidence>
<sequence>MPQLVRRQRRRLNAEINVVPYIDVMLVLLVIFMITAPLITAGIQVDLPTADSEVISSDEETPFIVSFDSEGQYYLSIGSSAESRAEPMSREELLDKVVNGLEDSPNAPIYINGDKSVSYGEVIEFMDQLRKIAGIENVGLMTEQSN</sequence>
<accession>A0A0F6RCK2</accession>
<proteinExistence type="inferred from homology"/>
<dbReference type="HAMAP" id="MF_02203">
    <property type="entry name" value="TolR"/>
    <property type="match status" value="1"/>
</dbReference>
<dbReference type="EMBL" id="CP010975">
    <property type="protein sequence ID" value="AKE52483.1"/>
    <property type="molecule type" value="Genomic_DNA"/>
</dbReference>
<dbReference type="GO" id="GO:0051301">
    <property type="term" value="P:cell division"/>
    <property type="evidence" value="ECO:0007669"/>
    <property type="project" value="UniProtKB-UniRule"/>
</dbReference>
<keyword evidence="9 10" id="KW-0131">Cell cycle</keyword>
<dbReference type="PANTHER" id="PTHR30558">
    <property type="entry name" value="EXBD MEMBRANE COMPONENT OF PMF-DRIVEN MACROMOLECULE IMPORT SYSTEM"/>
    <property type="match status" value="1"/>
</dbReference>
<gene>
    <name evidence="10" type="primary">tolR</name>
    <name evidence="11" type="ORF">TQ33_1536</name>
</gene>
<evidence type="ECO:0000256" key="4">
    <source>
        <dbReference type="ARBA" id="ARBA00022519"/>
    </source>
</evidence>
<reference evidence="11 12" key="1">
    <citation type="submission" date="2015-02" db="EMBL/GenBank/DDBJ databases">
        <title>Complete genome sequence of Kangiella geojedonensis strain YCS-5T.</title>
        <authorList>
            <person name="Kim K.M."/>
        </authorList>
    </citation>
    <scope>NUCLEOTIDE SEQUENCE [LARGE SCALE GENOMIC DNA]</scope>
    <source>
        <strain evidence="11 12">YCS-5</strain>
    </source>
</reference>
<protein>
    <recommendedName>
        <fullName evidence="10">Tol-Pal system protein TolR</fullName>
    </recommendedName>
</protein>
<dbReference type="Gene3D" id="3.30.420.270">
    <property type="match status" value="1"/>
</dbReference>
<feature type="transmembrane region" description="Helical" evidence="10">
    <location>
        <begin position="21"/>
        <end position="43"/>
    </location>
</feature>
<comment type="subcellular location">
    <subcellularLocation>
        <location evidence="10">Cell inner membrane</location>
        <topology evidence="10">Single-pass membrane protein</topology>
    </subcellularLocation>
    <subcellularLocation>
        <location evidence="1">Cell membrane</location>
        <topology evidence="1">Single-pass membrane protein</topology>
    </subcellularLocation>
</comment>
<keyword evidence="4 10" id="KW-0997">Cell inner membrane</keyword>
<keyword evidence="6 10" id="KW-0812">Transmembrane</keyword>
<dbReference type="OrthoDB" id="9798629at2"/>
<evidence type="ECO:0000256" key="9">
    <source>
        <dbReference type="ARBA" id="ARBA00023306"/>
    </source>
</evidence>
<dbReference type="KEGG" id="kge:TQ33_1536"/>
<dbReference type="Pfam" id="PF02472">
    <property type="entry name" value="ExbD"/>
    <property type="match status" value="1"/>
</dbReference>
<dbReference type="NCBIfam" id="TIGR02801">
    <property type="entry name" value="tolR"/>
    <property type="match status" value="1"/>
</dbReference>
<dbReference type="GO" id="GO:0022857">
    <property type="term" value="F:transmembrane transporter activity"/>
    <property type="evidence" value="ECO:0007669"/>
    <property type="project" value="InterPro"/>
</dbReference>
<evidence type="ECO:0000256" key="1">
    <source>
        <dbReference type="ARBA" id="ARBA00004162"/>
    </source>
</evidence>
<dbReference type="RefSeq" id="WP_046561548.1">
    <property type="nucleotide sequence ID" value="NZ_CP010975.1"/>
</dbReference>
<evidence type="ECO:0000256" key="7">
    <source>
        <dbReference type="ARBA" id="ARBA00022989"/>
    </source>
</evidence>
<dbReference type="STRING" id="914150.TQ33_1536"/>
<dbReference type="PANTHER" id="PTHR30558:SF7">
    <property type="entry name" value="TOL-PAL SYSTEM PROTEIN TOLR"/>
    <property type="match status" value="1"/>
</dbReference>
<dbReference type="InterPro" id="IPR014168">
    <property type="entry name" value="Tol-Pal_TolR"/>
</dbReference>
<evidence type="ECO:0000256" key="3">
    <source>
        <dbReference type="ARBA" id="ARBA00022475"/>
    </source>
</evidence>
<name>A0A0F6RCK2_9GAMM</name>
<keyword evidence="12" id="KW-1185">Reference proteome</keyword>
<comment type="subunit">
    <text evidence="10">The Tol-Pal system is composed of five core proteins: the inner membrane proteins TolA, TolQ and TolR, the periplasmic protein TolB and the outer membrane protein Pal. They form a network linking the inner and outer membranes and the peptidoglycan layer.</text>
</comment>
<dbReference type="InterPro" id="IPR003400">
    <property type="entry name" value="ExbD"/>
</dbReference>
<comment type="similarity">
    <text evidence="2 10">Belongs to the ExbD/TolR family.</text>
</comment>
<dbReference type="GO" id="GO:0015031">
    <property type="term" value="P:protein transport"/>
    <property type="evidence" value="ECO:0007669"/>
    <property type="project" value="InterPro"/>
</dbReference>
<evidence type="ECO:0000256" key="8">
    <source>
        <dbReference type="ARBA" id="ARBA00023136"/>
    </source>
</evidence>
<dbReference type="HOGENOM" id="CLU_085305_1_3_6"/>
<dbReference type="AlphaFoldDB" id="A0A0F6RCK2"/>
<dbReference type="Proteomes" id="UP000034071">
    <property type="component" value="Chromosome"/>
</dbReference>
<keyword evidence="7 10" id="KW-1133">Transmembrane helix</keyword>
<dbReference type="PATRIC" id="fig|914150.5.peg.1555"/>
<evidence type="ECO:0000313" key="12">
    <source>
        <dbReference type="Proteomes" id="UP000034071"/>
    </source>
</evidence>
<dbReference type="GO" id="GO:0005886">
    <property type="term" value="C:plasma membrane"/>
    <property type="evidence" value="ECO:0007669"/>
    <property type="project" value="UniProtKB-SubCell"/>
</dbReference>
<evidence type="ECO:0000256" key="5">
    <source>
        <dbReference type="ARBA" id="ARBA00022618"/>
    </source>
</evidence>
<organism evidence="11 12">
    <name type="scientific">Kangiella geojedonensis</name>
    <dbReference type="NCBI Taxonomy" id="914150"/>
    <lineage>
        <taxon>Bacteria</taxon>
        <taxon>Pseudomonadati</taxon>
        <taxon>Pseudomonadota</taxon>
        <taxon>Gammaproteobacteria</taxon>
        <taxon>Kangiellales</taxon>
        <taxon>Kangiellaceae</taxon>
        <taxon>Kangiella</taxon>
    </lineage>
</organism>
<evidence type="ECO:0000256" key="10">
    <source>
        <dbReference type="HAMAP-Rule" id="MF_02203"/>
    </source>
</evidence>
<comment type="function">
    <text evidence="10">Part of the Tol-Pal system, which plays a role in outer membrane invagination during cell division and is important for maintaining outer membrane integrity.</text>
</comment>
<evidence type="ECO:0000256" key="6">
    <source>
        <dbReference type="ARBA" id="ARBA00022692"/>
    </source>
</evidence>
<keyword evidence="8 10" id="KW-0472">Membrane</keyword>
<evidence type="ECO:0000313" key="11">
    <source>
        <dbReference type="EMBL" id="AKE52483.1"/>
    </source>
</evidence>
<keyword evidence="3 10" id="KW-1003">Cell membrane</keyword>
<keyword evidence="5 10" id="KW-0132">Cell division</keyword>